<accession>A0ABW3K0E8</accession>
<evidence type="ECO:0000313" key="1">
    <source>
        <dbReference type="EMBL" id="MFD0999584.1"/>
    </source>
</evidence>
<organism evidence="1 2">
    <name type="scientific">Ohtaekwangia kribbensis</name>
    <dbReference type="NCBI Taxonomy" id="688913"/>
    <lineage>
        <taxon>Bacteria</taxon>
        <taxon>Pseudomonadati</taxon>
        <taxon>Bacteroidota</taxon>
        <taxon>Cytophagia</taxon>
        <taxon>Cytophagales</taxon>
        <taxon>Fulvivirgaceae</taxon>
        <taxon>Ohtaekwangia</taxon>
    </lineage>
</organism>
<name>A0ABW3K0E8_9BACT</name>
<evidence type="ECO:0008006" key="3">
    <source>
        <dbReference type="Google" id="ProtNLM"/>
    </source>
</evidence>
<dbReference type="EMBL" id="JBHTKA010000002">
    <property type="protein sequence ID" value="MFD0999584.1"/>
    <property type="molecule type" value="Genomic_DNA"/>
</dbReference>
<evidence type="ECO:0000313" key="2">
    <source>
        <dbReference type="Proteomes" id="UP001597112"/>
    </source>
</evidence>
<keyword evidence="2" id="KW-1185">Reference proteome</keyword>
<comment type="caution">
    <text evidence="1">The sequence shown here is derived from an EMBL/GenBank/DDBJ whole genome shotgun (WGS) entry which is preliminary data.</text>
</comment>
<reference evidence="2" key="1">
    <citation type="journal article" date="2019" name="Int. J. Syst. Evol. Microbiol.">
        <title>The Global Catalogue of Microorganisms (GCM) 10K type strain sequencing project: providing services to taxonomists for standard genome sequencing and annotation.</title>
        <authorList>
            <consortium name="The Broad Institute Genomics Platform"/>
            <consortium name="The Broad Institute Genome Sequencing Center for Infectious Disease"/>
            <person name="Wu L."/>
            <person name="Ma J."/>
        </authorList>
    </citation>
    <scope>NUCLEOTIDE SEQUENCE [LARGE SCALE GENOMIC DNA]</scope>
    <source>
        <strain evidence="2">CCUG 58938</strain>
    </source>
</reference>
<protein>
    <recommendedName>
        <fullName evidence="3">DUF4251 domain-containing protein</fullName>
    </recommendedName>
</protein>
<dbReference type="RefSeq" id="WP_377578389.1">
    <property type="nucleotide sequence ID" value="NZ_JBHTKA010000002.1"/>
</dbReference>
<sequence>MKPLCILWLVLSSFAEDIPFKSKDEFEVNLDFKFRTRVKETSEVYTSTASNTSGPLPYLTISMKVLKLAPGETKIRIINSKGQLLYTRKAVEGTVVNLDMGYTDDIKGRVTEHEYTLVFISQDKKPLSRIVIHFQEDGSYFINDEKRGKV</sequence>
<gene>
    <name evidence="1" type="ORF">ACFQ21_09715</name>
</gene>
<proteinExistence type="predicted"/>
<dbReference type="Proteomes" id="UP001597112">
    <property type="component" value="Unassembled WGS sequence"/>
</dbReference>